<reference evidence="3" key="3">
    <citation type="submission" date="2023-10" db="EMBL/GenBank/DDBJ databases">
        <authorList>
            <person name="Picardeau M."/>
            <person name="Thibeaux R."/>
        </authorList>
    </citation>
    <scope>NUCLEOTIDE SEQUENCE</scope>
    <source>
        <strain evidence="3">ATI7-C-A5</strain>
    </source>
</reference>
<keyword evidence="1" id="KW-0479">Metal-binding</keyword>
<dbReference type="AlphaFoldDB" id="A0A2N0BCJ3"/>
<evidence type="ECO:0000313" key="3">
    <source>
        <dbReference type="EMBL" id="MDV6235992.1"/>
    </source>
</evidence>
<accession>A0A2N0BCJ3</accession>
<dbReference type="RefSeq" id="WP_100746032.1">
    <property type="nucleotide sequence ID" value="NZ_NPEF02000011.1"/>
</dbReference>
<protein>
    <submittedName>
        <fullName evidence="4">Copper-binding protein</fullName>
    </submittedName>
    <submittedName>
        <fullName evidence="3">Heavy-metal-associated domain-containing protein</fullName>
    </submittedName>
</protein>
<organism evidence="4">
    <name type="scientific">Leptospira ellisii</name>
    <dbReference type="NCBI Taxonomy" id="2023197"/>
    <lineage>
        <taxon>Bacteria</taxon>
        <taxon>Pseudomonadati</taxon>
        <taxon>Spirochaetota</taxon>
        <taxon>Spirochaetia</taxon>
        <taxon>Leptospirales</taxon>
        <taxon>Leptospiraceae</taxon>
        <taxon>Leptospira</taxon>
    </lineage>
</organism>
<dbReference type="InterPro" id="IPR017969">
    <property type="entry name" value="Heavy-metal-associated_CS"/>
</dbReference>
<dbReference type="EMBL" id="NPEF02000011">
    <property type="protein sequence ID" value="MDV6235992.1"/>
    <property type="molecule type" value="Genomic_DNA"/>
</dbReference>
<dbReference type="PROSITE" id="PS50846">
    <property type="entry name" value="HMA_2"/>
    <property type="match status" value="1"/>
</dbReference>
<reference evidence="3 5" key="2">
    <citation type="journal article" date="2018" name="Microb. Genom.">
        <title>Deciphering the unexplored Leptospira diversity from soils uncovers genomic evolution to virulence.</title>
        <authorList>
            <person name="Thibeaux R."/>
            <person name="Iraola G."/>
            <person name="Ferres I."/>
            <person name="Bierque E."/>
            <person name="Girault D."/>
            <person name="Soupe-Gilbert M.E."/>
            <person name="Picardeau M."/>
            <person name="Goarant C."/>
        </authorList>
    </citation>
    <scope>NUCLEOTIDE SEQUENCE [LARGE SCALE GENOMIC DNA]</scope>
    <source>
        <strain evidence="3 5">ATI7-C-A5</strain>
    </source>
</reference>
<keyword evidence="5" id="KW-1185">Reference proteome</keyword>
<dbReference type="GO" id="GO:0046872">
    <property type="term" value="F:metal ion binding"/>
    <property type="evidence" value="ECO:0007669"/>
    <property type="project" value="UniProtKB-KW"/>
</dbReference>
<evidence type="ECO:0000256" key="1">
    <source>
        <dbReference type="ARBA" id="ARBA00022723"/>
    </source>
</evidence>
<evidence type="ECO:0000313" key="4">
    <source>
        <dbReference type="EMBL" id="PJZ94268.1"/>
    </source>
</evidence>
<sequence length="78" mass="8684">MFEFRVENMTCASCAGVITKAIKTVDPNVHVNVEVASQRVFVRSERSERELADLIEECGYPVLNASSVYESAEKGERS</sequence>
<feature type="domain" description="HMA" evidence="2">
    <location>
        <begin position="1"/>
        <end position="63"/>
    </location>
</feature>
<dbReference type="EMBL" id="NPEF01000021">
    <property type="protein sequence ID" value="PJZ94268.1"/>
    <property type="molecule type" value="Genomic_DNA"/>
</dbReference>
<dbReference type="InterPro" id="IPR036163">
    <property type="entry name" value="HMA_dom_sf"/>
</dbReference>
<evidence type="ECO:0000259" key="2">
    <source>
        <dbReference type="PROSITE" id="PS50846"/>
    </source>
</evidence>
<dbReference type="CDD" id="cd00371">
    <property type="entry name" value="HMA"/>
    <property type="match status" value="1"/>
</dbReference>
<dbReference type="InterPro" id="IPR006121">
    <property type="entry name" value="HMA_dom"/>
</dbReference>
<dbReference type="SUPFAM" id="SSF55008">
    <property type="entry name" value="HMA, heavy metal-associated domain"/>
    <property type="match status" value="1"/>
</dbReference>
<accession>A0A2N0BNJ1</accession>
<dbReference type="Gene3D" id="3.30.70.100">
    <property type="match status" value="1"/>
</dbReference>
<dbReference type="Proteomes" id="UP000232122">
    <property type="component" value="Unassembled WGS sequence"/>
</dbReference>
<name>A0A2N0BCJ3_9LEPT</name>
<gene>
    <name evidence="3" type="ORF">CH379_010190</name>
    <name evidence="4" type="ORF">CH379_03480</name>
</gene>
<reference evidence="4" key="1">
    <citation type="submission" date="2017-07" db="EMBL/GenBank/DDBJ databases">
        <title>Leptospira spp. isolated from tropical soils.</title>
        <authorList>
            <person name="Thibeaux R."/>
            <person name="Iraola G."/>
            <person name="Ferres I."/>
            <person name="Bierque E."/>
            <person name="Girault D."/>
            <person name="Soupe-Gilbert M.-E."/>
            <person name="Picardeau M."/>
            <person name="Goarant C."/>
        </authorList>
    </citation>
    <scope>NUCLEOTIDE SEQUENCE [LARGE SCALE GENOMIC DNA]</scope>
    <source>
        <strain evidence="4">ATI7-C-A5</strain>
    </source>
</reference>
<dbReference type="OrthoDB" id="9813965at2"/>
<proteinExistence type="predicted"/>
<comment type="caution">
    <text evidence="4">The sequence shown here is derived from an EMBL/GenBank/DDBJ whole genome shotgun (WGS) entry which is preliminary data.</text>
</comment>
<dbReference type="Pfam" id="PF00403">
    <property type="entry name" value="HMA"/>
    <property type="match status" value="1"/>
</dbReference>
<dbReference type="PROSITE" id="PS01047">
    <property type="entry name" value="HMA_1"/>
    <property type="match status" value="1"/>
</dbReference>
<evidence type="ECO:0000313" key="5">
    <source>
        <dbReference type="Proteomes" id="UP000232122"/>
    </source>
</evidence>